<accession>A0A3L6QT38</accession>
<dbReference type="EMBL" id="PQIB02000011">
    <property type="protein sequence ID" value="RLM85895.1"/>
    <property type="molecule type" value="Genomic_DNA"/>
</dbReference>
<evidence type="ECO:0000313" key="1">
    <source>
        <dbReference type="EMBL" id="RLM85895.1"/>
    </source>
</evidence>
<sequence length="60" mass="6707">MFGHGHHHGHQPPPHDQTLFKIFCRADEGYCVTARRDAVVLAPTNPRDEFQAIASLLLSV</sequence>
<dbReference type="Proteomes" id="UP000275267">
    <property type="component" value="Unassembled WGS sequence"/>
</dbReference>
<dbReference type="InterPro" id="IPR040249">
    <property type="entry name" value="Ricin_B-like_lectin_EULS3-like"/>
</dbReference>
<proteinExistence type="predicted"/>
<comment type="caution">
    <text evidence="1">The sequence shown here is derived from an EMBL/GenBank/DDBJ whole genome shotgun (WGS) entry which is preliminary data.</text>
</comment>
<gene>
    <name evidence="1" type="ORF">C2845_PM04G34240</name>
</gene>
<reference evidence="2" key="1">
    <citation type="journal article" date="2019" name="Nat. Commun.">
        <title>The genome of broomcorn millet.</title>
        <authorList>
            <person name="Zou C."/>
            <person name="Miki D."/>
            <person name="Li D."/>
            <person name="Tang Q."/>
            <person name="Xiao L."/>
            <person name="Rajput S."/>
            <person name="Deng P."/>
            <person name="Jia W."/>
            <person name="Huang R."/>
            <person name="Zhang M."/>
            <person name="Sun Y."/>
            <person name="Hu J."/>
            <person name="Fu X."/>
            <person name="Schnable P.S."/>
            <person name="Li F."/>
            <person name="Zhang H."/>
            <person name="Feng B."/>
            <person name="Zhu X."/>
            <person name="Liu R."/>
            <person name="Schnable J.C."/>
            <person name="Zhu J.-K."/>
            <person name="Zhang H."/>
        </authorList>
    </citation>
    <scope>NUCLEOTIDE SEQUENCE [LARGE SCALE GENOMIC DNA]</scope>
</reference>
<keyword evidence="2" id="KW-1185">Reference proteome</keyword>
<protein>
    <submittedName>
        <fullName evidence="1">Uncharacterized protein</fullName>
    </submittedName>
</protein>
<evidence type="ECO:0000313" key="2">
    <source>
        <dbReference type="Proteomes" id="UP000275267"/>
    </source>
</evidence>
<name>A0A3L6QT38_PANMI</name>
<dbReference type="AlphaFoldDB" id="A0A3L6QT38"/>
<dbReference type="PANTHER" id="PTHR31257:SF21">
    <property type="entry name" value="OS07G0683600 PROTEIN"/>
    <property type="match status" value="1"/>
</dbReference>
<dbReference type="PANTHER" id="PTHR31257">
    <property type="entry name" value="RICIN B-LIKE LECTIN EULS3"/>
    <property type="match status" value="1"/>
</dbReference>
<organism evidence="1 2">
    <name type="scientific">Panicum miliaceum</name>
    <name type="common">Proso millet</name>
    <name type="synonym">Broomcorn millet</name>
    <dbReference type="NCBI Taxonomy" id="4540"/>
    <lineage>
        <taxon>Eukaryota</taxon>
        <taxon>Viridiplantae</taxon>
        <taxon>Streptophyta</taxon>
        <taxon>Embryophyta</taxon>
        <taxon>Tracheophyta</taxon>
        <taxon>Spermatophyta</taxon>
        <taxon>Magnoliopsida</taxon>
        <taxon>Liliopsida</taxon>
        <taxon>Poales</taxon>
        <taxon>Poaceae</taxon>
        <taxon>PACMAD clade</taxon>
        <taxon>Panicoideae</taxon>
        <taxon>Panicodae</taxon>
        <taxon>Paniceae</taxon>
        <taxon>Panicinae</taxon>
        <taxon>Panicum</taxon>
        <taxon>Panicum sect. Panicum</taxon>
    </lineage>
</organism>